<dbReference type="PRINTS" id="PR00081">
    <property type="entry name" value="GDHRDH"/>
</dbReference>
<protein>
    <submittedName>
        <fullName evidence="3">SDR family oxidoreductase</fullName>
    </submittedName>
</protein>
<dbReference type="InterPro" id="IPR002347">
    <property type="entry name" value="SDR_fam"/>
</dbReference>
<dbReference type="GO" id="GO:0016491">
    <property type="term" value="F:oxidoreductase activity"/>
    <property type="evidence" value="ECO:0007669"/>
    <property type="project" value="UniProtKB-KW"/>
</dbReference>
<dbReference type="FunFam" id="3.40.50.720:FF:000084">
    <property type="entry name" value="Short-chain dehydrogenase reductase"/>
    <property type="match status" value="1"/>
</dbReference>
<dbReference type="PRINTS" id="PR00080">
    <property type="entry name" value="SDRFAMILY"/>
</dbReference>
<sequence length="285" mass="30088">MSYAGAIPIASGGSTARGGSVRSGSAGANRREALQRFEGKTVLVTGSAGGLGREFALTFAREGATLILADINEEGLAETKSLVEEAGSSASRHRVDLSDEADLHRFAQAVLADTPKLDVLINNAGLAYGEIAHGFLGVGMEKWQRWFAINSIAPLLLAEALKPALAAAQGLVINQSSMASFTPATAYGVTKATLNAMTFGMANQFARDQIRVVGIAPGLMETEANRASLPPETYDRVKGMQLTRRQGTAKDIANFGLFLASEEGSFINNEVVLVDGGNQMRGWRL</sequence>
<name>A0A6G6Y7E2_9SPHN</name>
<dbReference type="AlphaFoldDB" id="A0A6G6Y7E2"/>
<gene>
    <name evidence="3" type="ORF">G5C33_14210</name>
</gene>
<evidence type="ECO:0000256" key="1">
    <source>
        <dbReference type="ARBA" id="ARBA00006484"/>
    </source>
</evidence>
<organism evidence="3 4">
    <name type="scientific">Stakelama tenebrarum</name>
    <dbReference type="NCBI Taxonomy" id="2711215"/>
    <lineage>
        <taxon>Bacteria</taxon>
        <taxon>Pseudomonadati</taxon>
        <taxon>Pseudomonadota</taxon>
        <taxon>Alphaproteobacteria</taxon>
        <taxon>Sphingomonadales</taxon>
        <taxon>Sphingomonadaceae</taxon>
        <taxon>Stakelama</taxon>
    </lineage>
</organism>
<dbReference type="Gene3D" id="3.40.50.720">
    <property type="entry name" value="NAD(P)-binding Rossmann-like Domain"/>
    <property type="match status" value="1"/>
</dbReference>
<evidence type="ECO:0000313" key="3">
    <source>
        <dbReference type="EMBL" id="QIG80829.1"/>
    </source>
</evidence>
<dbReference type="PANTHER" id="PTHR43639:SF1">
    <property type="entry name" value="SHORT-CHAIN DEHYDROGENASE_REDUCTASE FAMILY PROTEIN"/>
    <property type="match status" value="1"/>
</dbReference>
<comment type="similarity">
    <text evidence="1">Belongs to the short-chain dehydrogenases/reductases (SDR) family.</text>
</comment>
<reference evidence="3 4" key="1">
    <citation type="submission" date="2020-02" db="EMBL/GenBank/DDBJ databases">
        <authorList>
            <person name="Zheng R.K."/>
            <person name="Sun C.M."/>
        </authorList>
    </citation>
    <scope>NUCLEOTIDE SEQUENCE [LARGE SCALE GENOMIC DNA]</scope>
    <source>
        <strain evidence="4">zrk23</strain>
    </source>
</reference>
<dbReference type="KEGG" id="spzr:G5C33_14210"/>
<dbReference type="CDD" id="cd05233">
    <property type="entry name" value="SDR_c"/>
    <property type="match status" value="1"/>
</dbReference>
<evidence type="ECO:0000256" key="2">
    <source>
        <dbReference type="ARBA" id="ARBA00023002"/>
    </source>
</evidence>
<dbReference type="PANTHER" id="PTHR43639">
    <property type="entry name" value="OXIDOREDUCTASE, SHORT-CHAIN DEHYDROGENASE/REDUCTASE FAMILY (AFU_ORTHOLOGUE AFUA_5G02870)"/>
    <property type="match status" value="1"/>
</dbReference>
<dbReference type="InterPro" id="IPR036291">
    <property type="entry name" value="NAD(P)-bd_dom_sf"/>
</dbReference>
<evidence type="ECO:0000313" key="4">
    <source>
        <dbReference type="Proteomes" id="UP000501568"/>
    </source>
</evidence>
<dbReference type="Proteomes" id="UP000501568">
    <property type="component" value="Chromosome"/>
</dbReference>
<dbReference type="EMBL" id="CP049109">
    <property type="protein sequence ID" value="QIG80829.1"/>
    <property type="molecule type" value="Genomic_DNA"/>
</dbReference>
<keyword evidence="4" id="KW-1185">Reference proteome</keyword>
<keyword evidence="2" id="KW-0560">Oxidoreductase</keyword>
<proteinExistence type="inferred from homology"/>
<dbReference type="SUPFAM" id="SSF51735">
    <property type="entry name" value="NAD(P)-binding Rossmann-fold domains"/>
    <property type="match status" value="1"/>
</dbReference>
<dbReference type="Pfam" id="PF13561">
    <property type="entry name" value="adh_short_C2"/>
    <property type="match status" value="1"/>
</dbReference>
<accession>A0A6G6Y7E2</accession>